<name>A0A1B9E7U1_9FLAO</name>
<feature type="domain" description="DUF2007" evidence="1">
    <location>
        <begin position="6"/>
        <end position="68"/>
    </location>
</feature>
<keyword evidence="3" id="KW-1185">Reference proteome</keyword>
<evidence type="ECO:0000313" key="2">
    <source>
        <dbReference type="EMBL" id="OCB78027.1"/>
    </source>
</evidence>
<dbReference type="InterPro" id="IPR018551">
    <property type="entry name" value="DUF2007"/>
</dbReference>
<comment type="caution">
    <text evidence="2">The sequence shown here is derived from an EMBL/GenBank/DDBJ whole genome shotgun (WGS) entry which is preliminary data.</text>
</comment>
<dbReference type="Proteomes" id="UP000093510">
    <property type="component" value="Unassembled WGS sequence"/>
</dbReference>
<sequence length="72" mass="7757">MGLIKVFSGSEVLALALKEKIETAGVDVLMKDNIQSARLAGFGSSGSAVELFIQETEFAKANPIIEEFRLNL</sequence>
<dbReference type="EMBL" id="LVEP01000013">
    <property type="protein sequence ID" value="OCB78027.1"/>
    <property type="molecule type" value="Genomic_DNA"/>
</dbReference>
<dbReference type="RefSeq" id="WP_066332532.1">
    <property type="nucleotide sequence ID" value="NZ_CP017688.1"/>
</dbReference>
<accession>A0A1B9E7U1</accession>
<protein>
    <recommendedName>
        <fullName evidence="1">DUF2007 domain-containing protein</fullName>
    </recommendedName>
</protein>
<reference evidence="2 3" key="1">
    <citation type="submission" date="2016-03" db="EMBL/GenBank/DDBJ databases">
        <authorList>
            <person name="Ploux O."/>
        </authorList>
    </citation>
    <scope>NUCLEOTIDE SEQUENCE [LARGE SCALE GENOMIC DNA]</scope>
    <source>
        <strain evidence="2 3">LPB0076</strain>
    </source>
</reference>
<dbReference type="AlphaFoldDB" id="A0A1B9E7U1"/>
<gene>
    <name evidence="2" type="ORF">LPBF_03500</name>
</gene>
<evidence type="ECO:0000259" key="1">
    <source>
        <dbReference type="Pfam" id="PF09413"/>
    </source>
</evidence>
<organism evidence="2 3">
    <name type="scientific">Flavobacterium crassostreae</name>
    <dbReference type="NCBI Taxonomy" id="1763534"/>
    <lineage>
        <taxon>Bacteria</taxon>
        <taxon>Pseudomonadati</taxon>
        <taxon>Bacteroidota</taxon>
        <taxon>Flavobacteriia</taxon>
        <taxon>Flavobacteriales</taxon>
        <taxon>Flavobacteriaceae</taxon>
        <taxon>Flavobacterium</taxon>
    </lineage>
</organism>
<dbReference type="STRING" id="1763534.GCA_001831475_02727"/>
<dbReference type="OrthoDB" id="1372890at2"/>
<proteinExistence type="predicted"/>
<dbReference type="Pfam" id="PF09413">
    <property type="entry name" value="DUF2007"/>
    <property type="match status" value="1"/>
</dbReference>
<evidence type="ECO:0000313" key="3">
    <source>
        <dbReference type="Proteomes" id="UP000093510"/>
    </source>
</evidence>